<reference evidence="2" key="1">
    <citation type="submission" date="2021-10" db="EMBL/GenBank/DDBJ databases">
        <title>Tropical sea cucumber genome reveals ecological adaptation and Cuvierian tubules defense mechanism.</title>
        <authorList>
            <person name="Chen T."/>
        </authorList>
    </citation>
    <scope>NUCLEOTIDE SEQUENCE</scope>
    <source>
        <strain evidence="2">Nanhai2018</strain>
        <tissue evidence="2">Muscle</tissue>
    </source>
</reference>
<feature type="signal peptide" evidence="1">
    <location>
        <begin position="1"/>
        <end position="18"/>
    </location>
</feature>
<keyword evidence="3" id="KW-1185">Reference proteome</keyword>
<sequence>MLTCILFISSALSTTWHGKFIGGRVNFDCNITDASTAGWRRNTEDLFAGEFDLLQHDNAYVSALNYSLTVFPIYLEDEGIYQCHKFNTVVSTYYLHVTCK</sequence>
<feature type="chain" id="PRO_5040188155" description="Ig-like domain-containing protein" evidence="1">
    <location>
        <begin position="19"/>
        <end position="100"/>
    </location>
</feature>
<dbReference type="InterPro" id="IPR013783">
    <property type="entry name" value="Ig-like_fold"/>
</dbReference>
<name>A0A9Q1H0K1_HOLLE</name>
<protein>
    <recommendedName>
        <fullName evidence="4">Ig-like domain-containing protein</fullName>
    </recommendedName>
</protein>
<evidence type="ECO:0000313" key="2">
    <source>
        <dbReference type="EMBL" id="KAJ8030612.1"/>
    </source>
</evidence>
<comment type="caution">
    <text evidence="2">The sequence shown here is derived from an EMBL/GenBank/DDBJ whole genome shotgun (WGS) entry which is preliminary data.</text>
</comment>
<dbReference type="EMBL" id="JAIZAY010000013">
    <property type="protein sequence ID" value="KAJ8030612.1"/>
    <property type="molecule type" value="Genomic_DNA"/>
</dbReference>
<gene>
    <name evidence="2" type="ORF">HOLleu_27075</name>
</gene>
<dbReference type="SUPFAM" id="SSF48726">
    <property type="entry name" value="Immunoglobulin"/>
    <property type="match status" value="1"/>
</dbReference>
<evidence type="ECO:0008006" key="4">
    <source>
        <dbReference type="Google" id="ProtNLM"/>
    </source>
</evidence>
<organism evidence="2 3">
    <name type="scientific">Holothuria leucospilota</name>
    <name type="common">Black long sea cucumber</name>
    <name type="synonym">Mertensiothuria leucospilota</name>
    <dbReference type="NCBI Taxonomy" id="206669"/>
    <lineage>
        <taxon>Eukaryota</taxon>
        <taxon>Metazoa</taxon>
        <taxon>Echinodermata</taxon>
        <taxon>Eleutherozoa</taxon>
        <taxon>Echinozoa</taxon>
        <taxon>Holothuroidea</taxon>
        <taxon>Aspidochirotacea</taxon>
        <taxon>Aspidochirotida</taxon>
        <taxon>Holothuriidae</taxon>
        <taxon>Holothuria</taxon>
    </lineage>
</organism>
<keyword evidence="1" id="KW-0732">Signal</keyword>
<dbReference type="Proteomes" id="UP001152320">
    <property type="component" value="Chromosome 13"/>
</dbReference>
<dbReference type="InterPro" id="IPR036179">
    <property type="entry name" value="Ig-like_dom_sf"/>
</dbReference>
<dbReference type="Gene3D" id="2.60.40.10">
    <property type="entry name" value="Immunoglobulins"/>
    <property type="match status" value="1"/>
</dbReference>
<proteinExistence type="predicted"/>
<evidence type="ECO:0000313" key="3">
    <source>
        <dbReference type="Proteomes" id="UP001152320"/>
    </source>
</evidence>
<evidence type="ECO:0000256" key="1">
    <source>
        <dbReference type="SAM" id="SignalP"/>
    </source>
</evidence>
<dbReference type="AlphaFoldDB" id="A0A9Q1H0K1"/>
<accession>A0A9Q1H0K1</accession>